<proteinExistence type="predicted"/>
<dbReference type="Proteomes" id="UP001159405">
    <property type="component" value="Unassembled WGS sequence"/>
</dbReference>
<evidence type="ECO:0000259" key="1">
    <source>
        <dbReference type="PROSITE" id="PS51154"/>
    </source>
</evidence>
<dbReference type="PANTHER" id="PTHR11106">
    <property type="entry name" value="GANGLIOSIDE INDUCED DIFFERENTIATION ASSOCIATED PROTEIN 2-RELATED"/>
    <property type="match status" value="1"/>
</dbReference>
<dbReference type="Gene3D" id="3.40.220.10">
    <property type="entry name" value="Leucine Aminopeptidase, subunit E, domain 1"/>
    <property type="match status" value="1"/>
</dbReference>
<gene>
    <name evidence="2" type="ORF">PLOB_00040236</name>
</gene>
<keyword evidence="3" id="KW-1185">Reference proteome</keyword>
<dbReference type="Pfam" id="PF01661">
    <property type="entry name" value="Macro"/>
    <property type="match status" value="1"/>
</dbReference>
<evidence type="ECO:0000313" key="2">
    <source>
        <dbReference type="EMBL" id="CAH3138621.1"/>
    </source>
</evidence>
<sequence>MVYFRACLSVLRAVTSSQGLLLFRQQSGGTVHATVIYSSVDKKVEKRIEVVQNDLTKEKVDAIVNAANSWLKHGGGVAGAVVKAGGNQIQVESDEYVTKNGPVKTGGIAVTGPGNLPCKVVIHTVGPVWEGGQKDEDDNLHNALFNSLSECHTRCLRSVAVPAISSGIFGFPKKRCAKVLFSAALEFFRSEPKSTINLVRFTNFDKATVEIFKEAAADLNDEPDVRVHLAQTVS</sequence>
<dbReference type="SUPFAM" id="SSF52949">
    <property type="entry name" value="Macro domain-like"/>
    <property type="match status" value="1"/>
</dbReference>
<dbReference type="InterPro" id="IPR043472">
    <property type="entry name" value="Macro_dom-like"/>
</dbReference>
<reference evidence="2 3" key="1">
    <citation type="submission" date="2022-05" db="EMBL/GenBank/DDBJ databases">
        <authorList>
            <consortium name="Genoscope - CEA"/>
            <person name="William W."/>
        </authorList>
    </citation>
    <scope>NUCLEOTIDE SEQUENCE [LARGE SCALE GENOMIC DNA]</scope>
</reference>
<name>A0ABN8PCZ0_9CNID</name>
<dbReference type="SMART" id="SM00506">
    <property type="entry name" value="A1pp"/>
    <property type="match status" value="1"/>
</dbReference>
<dbReference type="PROSITE" id="PS51154">
    <property type="entry name" value="MACRO"/>
    <property type="match status" value="1"/>
</dbReference>
<dbReference type="PANTHER" id="PTHR11106:SF111">
    <property type="entry name" value="MACRO DOMAIN-CONTAINING PROTEIN"/>
    <property type="match status" value="1"/>
</dbReference>
<feature type="domain" description="Macro" evidence="1">
    <location>
        <begin position="35"/>
        <end position="220"/>
    </location>
</feature>
<accession>A0ABN8PCZ0</accession>
<dbReference type="InterPro" id="IPR002589">
    <property type="entry name" value="Macro_dom"/>
</dbReference>
<organism evidence="2 3">
    <name type="scientific">Porites lobata</name>
    <dbReference type="NCBI Taxonomy" id="104759"/>
    <lineage>
        <taxon>Eukaryota</taxon>
        <taxon>Metazoa</taxon>
        <taxon>Cnidaria</taxon>
        <taxon>Anthozoa</taxon>
        <taxon>Hexacorallia</taxon>
        <taxon>Scleractinia</taxon>
        <taxon>Fungiina</taxon>
        <taxon>Poritidae</taxon>
        <taxon>Porites</taxon>
    </lineage>
</organism>
<evidence type="ECO:0000313" key="3">
    <source>
        <dbReference type="Proteomes" id="UP001159405"/>
    </source>
</evidence>
<dbReference type="CDD" id="cd02907">
    <property type="entry name" value="Macro_Af1521_BAL-like"/>
    <property type="match status" value="1"/>
</dbReference>
<comment type="caution">
    <text evidence="2">The sequence shown here is derived from an EMBL/GenBank/DDBJ whole genome shotgun (WGS) entry which is preliminary data.</text>
</comment>
<protein>
    <recommendedName>
        <fullName evidence="1">Macro domain-containing protein</fullName>
    </recommendedName>
</protein>
<dbReference type="EMBL" id="CALNXK010000061">
    <property type="protein sequence ID" value="CAH3138621.1"/>
    <property type="molecule type" value="Genomic_DNA"/>
</dbReference>